<dbReference type="SUPFAM" id="SSF55347">
    <property type="entry name" value="Glyceraldehyde-3-phosphate dehydrogenase-like, C-terminal domain"/>
    <property type="match status" value="1"/>
</dbReference>
<dbReference type="Proteomes" id="UP000436088">
    <property type="component" value="Unassembled WGS sequence"/>
</dbReference>
<evidence type="ECO:0000313" key="3">
    <source>
        <dbReference type="Proteomes" id="UP000436088"/>
    </source>
</evidence>
<dbReference type="AlphaFoldDB" id="A0A6A3CKM3"/>
<dbReference type="GO" id="GO:0000166">
    <property type="term" value="F:nucleotide binding"/>
    <property type="evidence" value="ECO:0007669"/>
    <property type="project" value="InterPro"/>
</dbReference>
<dbReference type="PANTHER" id="PTHR46368:SF19">
    <property type="entry name" value="GFO_IDH_MOCA-LIKE OXIDOREDUCTASE N-TERMINAL DOMAIN-CONTAINING PROTEIN"/>
    <property type="match status" value="1"/>
</dbReference>
<evidence type="ECO:0000259" key="1">
    <source>
        <dbReference type="Pfam" id="PF01408"/>
    </source>
</evidence>
<dbReference type="Pfam" id="PF01408">
    <property type="entry name" value="GFO_IDH_MocA"/>
    <property type="match status" value="1"/>
</dbReference>
<evidence type="ECO:0000313" key="2">
    <source>
        <dbReference type="EMBL" id="KAE8727808.1"/>
    </source>
</evidence>
<proteinExistence type="predicted"/>
<feature type="domain" description="Gfo/Idh/MocA-like oxidoreductase N-terminal" evidence="1">
    <location>
        <begin position="6"/>
        <end position="50"/>
    </location>
</feature>
<name>A0A6A3CKM3_HIBSY</name>
<dbReference type="EMBL" id="VEPZ02000301">
    <property type="protein sequence ID" value="KAE8727808.1"/>
    <property type="molecule type" value="Genomic_DNA"/>
</dbReference>
<organism evidence="2 3">
    <name type="scientific">Hibiscus syriacus</name>
    <name type="common">Rose of Sharon</name>
    <dbReference type="NCBI Taxonomy" id="106335"/>
    <lineage>
        <taxon>Eukaryota</taxon>
        <taxon>Viridiplantae</taxon>
        <taxon>Streptophyta</taxon>
        <taxon>Embryophyta</taxon>
        <taxon>Tracheophyta</taxon>
        <taxon>Spermatophyta</taxon>
        <taxon>Magnoliopsida</taxon>
        <taxon>eudicotyledons</taxon>
        <taxon>Gunneridae</taxon>
        <taxon>Pentapetalae</taxon>
        <taxon>rosids</taxon>
        <taxon>malvids</taxon>
        <taxon>Malvales</taxon>
        <taxon>Malvaceae</taxon>
        <taxon>Malvoideae</taxon>
        <taxon>Hibiscus</taxon>
    </lineage>
</organism>
<keyword evidence="3" id="KW-1185">Reference proteome</keyword>
<protein>
    <submittedName>
        <fullName evidence="2">Cytochrome P450, family 78, subfamily A, polypeptide 7</fullName>
    </submittedName>
</protein>
<dbReference type="SUPFAM" id="SSF51735">
    <property type="entry name" value="NAD(P)-binding Rossmann-fold domains"/>
    <property type="match status" value="1"/>
</dbReference>
<dbReference type="InterPro" id="IPR036291">
    <property type="entry name" value="NAD(P)-bd_dom_sf"/>
</dbReference>
<gene>
    <name evidence="2" type="ORF">F3Y22_tig00005294pilonHSYRG00033</name>
</gene>
<dbReference type="Gene3D" id="3.30.360.10">
    <property type="entry name" value="Dihydrodipicolinate Reductase, domain 2"/>
    <property type="match status" value="2"/>
</dbReference>
<dbReference type="PANTHER" id="PTHR46368">
    <property type="match status" value="1"/>
</dbReference>
<sequence length="251" mass="28322">MPLPCGLHLKWAVLTAQKKKHLLMEKPVALHVAEFDDIMKAFEENGVQIMDGTMWLHHPRTQKMKEFLQDKERFGQLKTVNSCLSLFTDPDFLKNDIRVKPDLNALGALRVILECGASLLWEDGKTATFHCSFLESLTMNITAIGTFGTLHLTDFVIPYQEHEASYIASAKPGFNDLVTGWTPCPSEHSVTTDLPQEVRMVREFAKLVQDIKKNGAKPDKKWPTFSRKTQLVLDAVKASIEKGFEPVEIAN</sequence>
<accession>A0A6A3CKM3</accession>
<dbReference type="InterPro" id="IPR000683">
    <property type="entry name" value="Gfo/Idh/MocA-like_OxRdtase_N"/>
</dbReference>
<comment type="caution">
    <text evidence="2">The sequence shown here is derived from an EMBL/GenBank/DDBJ whole genome shotgun (WGS) entry which is preliminary data.</text>
</comment>
<dbReference type="Gene3D" id="3.40.50.720">
    <property type="entry name" value="NAD(P)-binding Rossmann-like Domain"/>
    <property type="match status" value="1"/>
</dbReference>
<reference evidence="2" key="1">
    <citation type="submission" date="2019-09" db="EMBL/GenBank/DDBJ databases">
        <title>Draft genome information of white flower Hibiscus syriacus.</title>
        <authorList>
            <person name="Kim Y.-M."/>
        </authorList>
    </citation>
    <scope>NUCLEOTIDE SEQUENCE [LARGE SCALE GENOMIC DNA]</scope>
    <source>
        <strain evidence="2">YM2019G1</strain>
    </source>
</reference>